<evidence type="ECO:0000256" key="1">
    <source>
        <dbReference type="SAM" id="MobiDB-lite"/>
    </source>
</evidence>
<feature type="compositionally biased region" description="Low complexity" evidence="1">
    <location>
        <begin position="150"/>
        <end position="162"/>
    </location>
</feature>
<organism evidence="2 3">
    <name type="scientific">Auricularia subglabra (strain TFB-10046 / SS5)</name>
    <name type="common">White-rot fungus</name>
    <name type="synonym">Auricularia delicata (strain TFB10046)</name>
    <dbReference type="NCBI Taxonomy" id="717982"/>
    <lineage>
        <taxon>Eukaryota</taxon>
        <taxon>Fungi</taxon>
        <taxon>Dikarya</taxon>
        <taxon>Basidiomycota</taxon>
        <taxon>Agaricomycotina</taxon>
        <taxon>Agaricomycetes</taxon>
        <taxon>Auriculariales</taxon>
        <taxon>Auriculariaceae</taxon>
        <taxon>Auricularia</taxon>
    </lineage>
</organism>
<dbReference type="Proteomes" id="UP000006514">
    <property type="component" value="Unassembled WGS sequence"/>
</dbReference>
<dbReference type="InParanoid" id="J0LAE2"/>
<evidence type="ECO:0000313" key="2">
    <source>
        <dbReference type="EMBL" id="EJD33386.1"/>
    </source>
</evidence>
<name>J0LAE2_AURST</name>
<gene>
    <name evidence="2" type="ORF">AURDEDRAFT_177532</name>
</gene>
<dbReference type="AlphaFoldDB" id="J0LAE2"/>
<evidence type="ECO:0000313" key="3">
    <source>
        <dbReference type="Proteomes" id="UP000006514"/>
    </source>
</evidence>
<feature type="compositionally biased region" description="Polar residues" evidence="1">
    <location>
        <begin position="1"/>
        <end position="18"/>
    </location>
</feature>
<keyword evidence="3" id="KW-1185">Reference proteome</keyword>
<sequence length="206" mass="22179">MNQSILTNARDSQVSMSIKSEPDPSPYAALDASEGICFHIYLLRTQTRWGAFSGAPTELAVESDADGHLLLTEYLSDMRDDQHAPGEDGNTEVAMPYSEPPEFWKALSESYKEGGTRTMKPAKGNNRITAGSSVKDLEPAPVLQAQTKPSSARARAGGQSAALKRSSGGNVKLDIALPRHREVYAIENGAVPICDGPVNMNITFVE</sequence>
<feature type="region of interest" description="Disordered" evidence="1">
    <location>
        <begin position="1"/>
        <end position="26"/>
    </location>
</feature>
<reference evidence="3" key="1">
    <citation type="journal article" date="2012" name="Science">
        <title>The Paleozoic origin of enzymatic lignin decomposition reconstructed from 31 fungal genomes.</title>
        <authorList>
            <person name="Floudas D."/>
            <person name="Binder M."/>
            <person name="Riley R."/>
            <person name="Barry K."/>
            <person name="Blanchette R.A."/>
            <person name="Henrissat B."/>
            <person name="Martinez A.T."/>
            <person name="Otillar R."/>
            <person name="Spatafora J.W."/>
            <person name="Yadav J.S."/>
            <person name="Aerts A."/>
            <person name="Benoit I."/>
            <person name="Boyd A."/>
            <person name="Carlson A."/>
            <person name="Copeland A."/>
            <person name="Coutinho P.M."/>
            <person name="de Vries R.P."/>
            <person name="Ferreira P."/>
            <person name="Findley K."/>
            <person name="Foster B."/>
            <person name="Gaskell J."/>
            <person name="Glotzer D."/>
            <person name="Gorecki P."/>
            <person name="Heitman J."/>
            <person name="Hesse C."/>
            <person name="Hori C."/>
            <person name="Igarashi K."/>
            <person name="Jurgens J.A."/>
            <person name="Kallen N."/>
            <person name="Kersten P."/>
            <person name="Kohler A."/>
            <person name="Kuees U."/>
            <person name="Kumar T.K.A."/>
            <person name="Kuo A."/>
            <person name="LaButti K."/>
            <person name="Larrondo L.F."/>
            <person name="Lindquist E."/>
            <person name="Ling A."/>
            <person name="Lombard V."/>
            <person name="Lucas S."/>
            <person name="Lundell T."/>
            <person name="Martin R."/>
            <person name="McLaughlin D.J."/>
            <person name="Morgenstern I."/>
            <person name="Morin E."/>
            <person name="Murat C."/>
            <person name="Nagy L.G."/>
            <person name="Nolan M."/>
            <person name="Ohm R.A."/>
            <person name="Patyshakuliyeva A."/>
            <person name="Rokas A."/>
            <person name="Ruiz-Duenas F.J."/>
            <person name="Sabat G."/>
            <person name="Salamov A."/>
            <person name="Samejima M."/>
            <person name="Schmutz J."/>
            <person name="Slot J.C."/>
            <person name="St John F."/>
            <person name="Stenlid J."/>
            <person name="Sun H."/>
            <person name="Sun S."/>
            <person name="Syed K."/>
            <person name="Tsang A."/>
            <person name="Wiebenga A."/>
            <person name="Young D."/>
            <person name="Pisabarro A."/>
            <person name="Eastwood D.C."/>
            <person name="Martin F."/>
            <person name="Cullen D."/>
            <person name="Grigoriev I.V."/>
            <person name="Hibbett D.S."/>
        </authorList>
    </citation>
    <scope>NUCLEOTIDE SEQUENCE [LARGE SCALE GENOMIC DNA]</scope>
    <source>
        <strain evidence="3">TFB10046</strain>
    </source>
</reference>
<protein>
    <submittedName>
        <fullName evidence="2">Uncharacterized protein</fullName>
    </submittedName>
</protein>
<dbReference type="KEGG" id="adl:AURDEDRAFT_177532"/>
<feature type="region of interest" description="Disordered" evidence="1">
    <location>
        <begin position="114"/>
        <end position="133"/>
    </location>
</feature>
<feature type="region of interest" description="Disordered" evidence="1">
    <location>
        <begin position="144"/>
        <end position="167"/>
    </location>
</feature>
<proteinExistence type="predicted"/>
<accession>J0LAE2</accession>
<dbReference type="EMBL" id="JH688258">
    <property type="protein sequence ID" value="EJD33386.1"/>
    <property type="molecule type" value="Genomic_DNA"/>
</dbReference>